<evidence type="ECO:0000313" key="2">
    <source>
        <dbReference type="EMBL" id="GBG17661.1"/>
    </source>
</evidence>
<dbReference type="EMBL" id="BDUD01000001">
    <property type="protein sequence ID" value="GBG17661.1"/>
    <property type="molecule type" value="Genomic_DNA"/>
</dbReference>
<proteinExistence type="predicted"/>
<name>A0A2R5FPD7_NOSCO</name>
<evidence type="ECO:0000256" key="1">
    <source>
        <dbReference type="SAM" id="MobiDB-lite"/>
    </source>
</evidence>
<evidence type="ECO:0000313" key="3">
    <source>
        <dbReference type="Proteomes" id="UP000245124"/>
    </source>
</evidence>
<accession>A0A2R5FPD7</accession>
<organism evidence="2 3">
    <name type="scientific">Nostoc commune NIES-4072</name>
    <dbReference type="NCBI Taxonomy" id="2005467"/>
    <lineage>
        <taxon>Bacteria</taxon>
        <taxon>Bacillati</taxon>
        <taxon>Cyanobacteriota</taxon>
        <taxon>Cyanophyceae</taxon>
        <taxon>Nostocales</taxon>
        <taxon>Nostocaceae</taxon>
        <taxon>Nostoc</taxon>
    </lineage>
</organism>
<keyword evidence="3" id="KW-1185">Reference proteome</keyword>
<sequence length="75" mass="7986">MVIKVLKLAILRELTEEEEESYKGGTPTEGTDIPVSGVPKIKNATGEPPISHVNLVPKPPVVSKPLVGSPEIETT</sequence>
<comment type="caution">
    <text evidence="2">The sequence shown here is derived from an EMBL/GenBank/DDBJ whole genome shotgun (WGS) entry which is preliminary data.</text>
</comment>
<reference evidence="2 3" key="1">
    <citation type="submission" date="2017-06" db="EMBL/GenBank/DDBJ databases">
        <title>Genome sequencing of cyanobaciteial culture collection at National Institute for Environmental Studies (NIES).</title>
        <authorList>
            <person name="Hirose Y."/>
            <person name="Shimura Y."/>
            <person name="Fujisawa T."/>
            <person name="Nakamura Y."/>
            <person name="Kawachi M."/>
        </authorList>
    </citation>
    <scope>NUCLEOTIDE SEQUENCE [LARGE SCALE GENOMIC DNA]</scope>
    <source>
        <strain evidence="2 3">NIES-4072</strain>
    </source>
</reference>
<feature type="region of interest" description="Disordered" evidence="1">
    <location>
        <begin position="16"/>
        <end position="56"/>
    </location>
</feature>
<gene>
    <name evidence="2" type="ORF">NIES4072_13220</name>
</gene>
<dbReference type="Proteomes" id="UP000245124">
    <property type="component" value="Unassembled WGS sequence"/>
</dbReference>
<dbReference type="RefSeq" id="WP_109007825.1">
    <property type="nucleotide sequence ID" value="NZ_BDUD01000001.1"/>
</dbReference>
<protein>
    <submittedName>
        <fullName evidence="2">Uncharacterized protein</fullName>
    </submittedName>
</protein>
<dbReference type="AlphaFoldDB" id="A0A2R5FPD7"/>